<dbReference type="InterPro" id="IPR048324">
    <property type="entry name" value="ZSWIM1-3_RNaseH-like"/>
</dbReference>
<evidence type="ECO:0000313" key="3">
    <source>
        <dbReference type="Proteomes" id="UP000198211"/>
    </source>
</evidence>
<evidence type="ECO:0000313" key="2">
    <source>
        <dbReference type="EMBL" id="OWZ07350.1"/>
    </source>
</evidence>
<dbReference type="EMBL" id="NBNE01003574">
    <property type="protein sequence ID" value="OWZ07350.1"/>
    <property type="molecule type" value="Genomic_DNA"/>
</dbReference>
<sequence length="104" mass="12271">MLGLSDDDAVAELIIEFNLRTRRHGVISFASGHMRAMLDKFLKVLQIDYTHQTNQYNYQLLTVVAMDQFGRSQPVQYLLIKTNSDWHMVKCMDDFKCANEHWRF</sequence>
<reference evidence="3" key="1">
    <citation type="submission" date="2017-03" db="EMBL/GenBank/DDBJ databases">
        <title>Phytopthora megakarya and P. palmivora, two closely related causual agents of cacao black pod achieved similar genome size and gene model numbers by different mechanisms.</title>
        <authorList>
            <person name="Ali S."/>
            <person name="Shao J."/>
            <person name="Larry D.J."/>
            <person name="Kronmiller B."/>
            <person name="Shen D."/>
            <person name="Strem M.D."/>
            <person name="Melnick R.L."/>
            <person name="Guiltinan M.J."/>
            <person name="Tyler B.M."/>
            <person name="Meinhardt L.W."/>
            <person name="Bailey B.A."/>
        </authorList>
    </citation>
    <scope>NUCLEOTIDE SEQUENCE [LARGE SCALE GENOMIC DNA]</scope>
    <source>
        <strain evidence="3">zdho120</strain>
    </source>
</reference>
<protein>
    <submittedName>
        <fullName evidence="2">Secreted protein</fullName>
    </submittedName>
</protein>
<dbReference type="AlphaFoldDB" id="A0A225VS56"/>
<feature type="non-terminal residue" evidence="2">
    <location>
        <position position="104"/>
    </location>
</feature>
<dbReference type="OrthoDB" id="124569at2759"/>
<accession>A0A225VS56</accession>
<dbReference type="Pfam" id="PF21056">
    <property type="entry name" value="ZSWIM1-3_RNaseH-like"/>
    <property type="match status" value="1"/>
</dbReference>
<feature type="domain" description="ZSWIM1/3 RNaseH-like" evidence="1">
    <location>
        <begin position="7"/>
        <end position="103"/>
    </location>
</feature>
<organism evidence="2 3">
    <name type="scientific">Phytophthora megakarya</name>
    <dbReference type="NCBI Taxonomy" id="4795"/>
    <lineage>
        <taxon>Eukaryota</taxon>
        <taxon>Sar</taxon>
        <taxon>Stramenopiles</taxon>
        <taxon>Oomycota</taxon>
        <taxon>Peronosporomycetes</taxon>
        <taxon>Peronosporales</taxon>
        <taxon>Peronosporaceae</taxon>
        <taxon>Phytophthora</taxon>
    </lineage>
</organism>
<evidence type="ECO:0000259" key="1">
    <source>
        <dbReference type="Pfam" id="PF21056"/>
    </source>
</evidence>
<dbReference type="InterPro" id="IPR052579">
    <property type="entry name" value="Zinc_finger_SWIM"/>
</dbReference>
<keyword evidence="3" id="KW-1185">Reference proteome</keyword>
<dbReference type="PANTHER" id="PTHR31569:SF4">
    <property type="entry name" value="SWIM-TYPE DOMAIN-CONTAINING PROTEIN"/>
    <property type="match status" value="1"/>
</dbReference>
<comment type="caution">
    <text evidence="2">The sequence shown here is derived from an EMBL/GenBank/DDBJ whole genome shotgun (WGS) entry which is preliminary data.</text>
</comment>
<name>A0A225VS56_9STRA</name>
<proteinExistence type="predicted"/>
<dbReference type="PANTHER" id="PTHR31569">
    <property type="entry name" value="SWIM-TYPE DOMAIN-CONTAINING PROTEIN"/>
    <property type="match status" value="1"/>
</dbReference>
<dbReference type="Proteomes" id="UP000198211">
    <property type="component" value="Unassembled WGS sequence"/>
</dbReference>
<gene>
    <name evidence="2" type="ORF">PHMEG_00020265</name>
</gene>